<feature type="compositionally biased region" description="Polar residues" evidence="1">
    <location>
        <begin position="136"/>
        <end position="145"/>
    </location>
</feature>
<dbReference type="AlphaFoldDB" id="A0AA48M5R3"/>
<name>A0AA48M5R3_9ZZZZ</name>
<protein>
    <recommendedName>
        <fullName evidence="3">Helix-turn-helix domain-containing protein</fullName>
    </recommendedName>
</protein>
<evidence type="ECO:0000256" key="1">
    <source>
        <dbReference type="SAM" id="MobiDB-lite"/>
    </source>
</evidence>
<proteinExistence type="predicted"/>
<reference evidence="2" key="1">
    <citation type="submission" date="2023-07" db="EMBL/GenBank/DDBJ databases">
        <authorList>
            <person name="Pelsma A.J. K."/>
        </authorList>
    </citation>
    <scope>NUCLEOTIDE SEQUENCE</scope>
</reference>
<sequence length="301" mass="32816">MDEKRDLASRKFDAMLGVALDPDLPKLATRVMVLIATRYMNADHGGEAWPSIATLRRDLNIASDAAVRKALAALVANSHLVAEHRAGATTVYRLPSDQNPASKSTGVESATPIQNEADTPVSFEADTPPIFEADTPIQNEATNTGERIPENEHRRMNTGKESPPTPSVKKNPSKARKPKAPSSSAAEIALGSFDEFYQAYPRREGRRAAERAYKAALKRGADPAAILRAAARYSVERTREPDAAKRHQFTKLPATWLNGDHWLDAPAPITEPGAPGAPRQGQRGIQREGHGFRVMRVGEFT</sequence>
<evidence type="ECO:0008006" key="3">
    <source>
        <dbReference type="Google" id="ProtNLM"/>
    </source>
</evidence>
<evidence type="ECO:0000313" key="2">
    <source>
        <dbReference type="EMBL" id="CAJ0885239.1"/>
    </source>
</evidence>
<feature type="region of interest" description="Disordered" evidence="1">
    <location>
        <begin position="94"/>
        <end position="185"/>
    </location>
</feature>
<accession>A0AA48M5R3</accession>
<feature type="compositionally biased region" description="Polar residues" evidence="1">
    <location>
        <begin position="96"/>
        <end position="117"/>
    </location>
</feature>
<dbReference type="EMBL" id="OY288114">
    <property type="protein sequence ID" value="CAJ0885239.1"/>
    <property type="molecule type" value="Genomic_DNA"/>
</dbReference>
<organism evidence="2">
    <name type="scientific">freshwater sediment metagenome</name>
    <dbReference type="NCBI Taxonomy" id="556182"/>
    <lineage>
        <taxon>unclassified sequences</taxon>
        <taxon>metagenomes</taxon>
        <taxon>ecological metagenomes</taxon>
    </lineage>
</organism>
<gene>
    <name evidence="2" type="ORF">AMST5_03597</name>
</gene>